<accession>A0A0L0V0E8</accession>
<keyword evidence="1" id="KW-1133">Transmembrane helix</keyword>
<keyword evidence="1" id="KW-0812">Transmembrane</keyword>
<gene>
    <name evidence="2" type="ORF">PSTG_13933</name>
</gene>
<protein>
    <submittedName>
        <fullName evidence="2">Uncharacterized protein</fullName>
    </submittedName>
</protein>
<feature type="transmembrane region" description="Helical" evidence="1">
    <location>
        <begin position="145"/>
        <end position="169"/>
    </location>
</feature>
<reference evidence="3" key="1">
    <citation type="submission" date="2014-03" db="EMBL/GenBank/DDBJ databases">
        <title>The Genome Sequence of Puccinia striiformis f. sp. tritici PST-78.</title>
        <authorList>
            <consortium name="The Broad Institute Genome Sequencing Platform"/>
            <person name="Cuomo C."/>
            <person name="Hulbert S."/>
            <person name="Chen X."/>
            <person name="Walker B."/>
            <person name="Young S.K."/>
            <person name="Zeng Q."/>
            <person name="Gargeya S."/>
            <person name="Fitzgerald M."/>
            <person name="Haas B."/>
            <person name="Abouelleil A."/>
            <person name="Alvarado L."/>
            <person name="Arachchi H.M."/>
            <person name="Berlin A.M."/>
            <person name="Chapman S.B."/>
            <person name="Goldberg J."/>
            <person name="Griggs A."/>
            <person name="Gujja S."/>
            <person name="Hansen M."/>
            <person name="Howarth C."/>
            <person name="Imamovic A."/>
            <person name="Larimer J."/>
            <person name="McCowan C."/>
            <person name="Montmayeur A."/>
            <person name="Murphy C."/>
            <person name="Neiman D."/>
            <person name="Pearson M."/>
            <person name="Priest M."/>
            <person name="Roberts A."/>
            <person name="Saif S."/>
            <person name="Shea T."/>
            <person name="Sisk P."/>
            <person name="Sykes S."/>
            <person name="Wortman J."/>
            <person name="Nusbaum C."/>
            <person name="Birren B."/>
        </authorList>
    </citation>
    <scope>NUCLEOTIDE SEQUENCE [LARGE SCALE GENOMIC DNA]</scope>
    <source>
        <strain evidence="3">race PST-78</strain>
    </source>
</reference>
<keyword evidence="3" id="KW-1185">Reference proteome</keyword>
<feature type="transmembrane region" description="Helical" evidence="1">
    <location>
        <begin position="280"/>
        <end position="310"/>
    </location>
</feature>
<proteinExistence type="predicted"/>
<sequence length="473" mass="53083">MSTILRRFPGLSATSLDRPGANPFADQIDGINSQLFIPFTKSTRGIMIFFCTCHVLVSSFCLVILLLPCLRRKKKQSTWFYRRLYINNDDPRAGASKSSLVWVNAGLLMTTTQLVSSTAAQAYIATWLHISQSSTPTYALTEPSFGLMVVSEMLTYWTLMHLFVVTIYYDPKTLANGQLTRWTPSSRFINSIFLVFPIVIIFAVLILFSGIALVHWQVTDQIVLILSILQEGSAAWHGMGSSSTTPEEKVHLGTQLTQVISSAMLVGDRVKKSAERSIHLFRTLVCVMVFLFGVTFLSFIFVFSMLIYQFTRKHNSLGRKAFTSNPFRRWTKSKITASNIEELSNGANQNTIERQFAHLIIRATCIIFAMATSIALFSLGIVKTKEFIFSPYWREVMAWLSTLSCTWSAIPIAWQCWRLYQDELGGTLPNGTCTSATPKIIKEDGVEPKPKPSESESDILIITIHPSCVKASE</sequence>
<feature type="transmembrane region" description="Helical" evidence="1">
    <location>
        <begin position="46"/>
        <end position="67"/>
    </location>
</feature>
<evidence type="ECO:0000313" key="3">
    <source>
        <dbReference type="Proteomes" id="UP000054564"/>
    </source>
</evidence>
<dbReference type="EMBL" id="AJIL01000157">
    <property type="protein sequence ID" value="KNE92666.1"/>
    <property type="molecule type" value="Genomic_DNA"/>
</dbReference>
<evidence type="ECO:0000313" key="2">
    <source>
        <dbReference type="EMBL" id="KNE92666.1"/>
    </source>
</evidence>
<dbReference type="Proteomes" id="UP000054564">
    <property type="component" value="Unassembled WGS sequence"/>
</dbReference>
<comment type="caution">
    <text evidence="2">The sequence shown here is derived from an EMBL/GenBank/DDBJ whole genome shotgun (WGS) entry which is preliminary data.</text>
</comment>
<name>A0A0L0V0E8_9BASI</name>
<evidence type="ECO:0000256" key="1">
    <source>
        <dbReference type="SAM" id="Phobius"/>
    </source>
</evidence>
<dbReference type="OrthoDB" id="2505786at2759"/>
<dbReference type="AlphaFoldDB" id="A0A0L0V0E8"/>
<feature type="transmembrane region" description="Helical" evidence="1">
    <location>
        <begin position="190"/>
        <end position="216"/>
    </location>
</feature>
<organism evidence="2 3">
    <name type="scientific">Puccinia striiformis f. sp. tritici PST-78</name>
    <dbReference type="NCBI Taxonomy" id="1165861"/>
    <lineage>
        <taxon>Eukaryota</taxon>
        <taxon>Fungi</taxon>
        <taxon>Dikarya</taxon>
        <taxon>Basidiomycota</taxon>
        <taxon>Pucciniomycotina</taxon>
        <taxon>Pucciniomycetes</taxon>
        <taxon>Pucciniales</taxon>
        <taxon>Pucciniaceae</taxon>
        <taxon>Puccinia</taxon>
    </lineage>
</organism>
<keyword evidence="1" id="KW-0472">Membrane</keyword>
<feature type="transmembrane region" description="Helical" evidence="1">
    <location>
        <begin position="359"/>
        <end position="381"/>
    </location>
</feature>